<organism evidence="9 10">
    <name type="scientific">Actinocorallia libanotica</name>
    <dbReference type="NCBI Taxonomy" id="46162"/>
    <lineage>
        <taxon>Bacteria</taxon>
        <taxon>Bacillati</taxon>
        <taxon>Actinomycetota</taxon>
        <taxon>Actinomycetes</taxon>
        <taxon>Streptosporangiales</taxon>
        <taxon>Thermomonosporaceae</taxon>
        <taxon>Actinocorallia</taxon>
    </lineage>
</organism>
<dbReference type="InterPro" id="IPR000719">
    <property type="entry name" value="Prot_kinase_dom"/>
</dbReference>
<dbReference type="InterPro" id="IPR036609">
    <property type="entry name" value="LCCL_sf"/>
</dbReference>
<feature type="region of interest" description="Disordered" evidence="6">
    <location>
        <begin position="280"/>
        <end position="343"/>
    </location>
</feature>
<dbReference type="InterPro" id="IPR008271">
    <property type="entry name" value="Ser/Thr_kinase_AS"/>
</dbReference>
<keyword evidence="3" id="KW-0418">Kinase</keyword>
<feature type="compositionally biased region" description="Gly residues" evidence="6">
    <location>
        <begin position="369"/>
        <end position="382"/>
    </location>
</feature>
<keyword evidence="10" id="KW-1185">Reference proteome</keyword>
<evidence type="ECO:0000256" key="5">
    <source>
        <dbReference type="PROSITE-ProRule" id="PRU10141"/>
    </source>
</evidence>
<evidence type="ECO:0000256" key="2">
    <source>
        <dbReference type="ARBA" id="ARBA00022741"/>
    </source>
</evidence>
<protein>
    <recommendedName>
        <fullName evidence="11">Non-specific serine/threonine protein kinase</fullName>
    </recommendedName>
</protein>
<dbReference type="Gene3D" id="1.10.510.10">
    <property type="entry name" value="Transferase(Phosphotransferase) domain 1"/>
    <property type="match status" value="1"/>
</dbReference>
<keyword evidence="1" id="KW-0808">Transferase</keyword>
<dbReference type="Proteomes" id="UP001500665">
    <property type="component" value="Unassembled WGS sequence"/>
</dbReference>
<dbReference type="SUPFAM" id="SSF56112">
    <property type="entry name" value="Protein kinase-like (PK-like)"/>
    <property type="match status" value="1"/>
</dbReference>
<feature type="domain" description="LCCL" evidence="8">
    <location>
        <begin position="421"/>
        <end position="482"/>
    </location>
</feature>
<dbReference type="Gene3D" id="2.170.130.20">
    <property type="entry name" value="LCCL-like domain"/>
    <property type="match status" value="1"/>
</dbReference>
<evidence type="ECO:0008006" key="11">
    <source>
        <dbReference type="Google" id="ProtNLM"/>
    </source>
</evidence>
<dbReference type="PROSITE" id="PS50820">
    <property type="entry name" value="LCCL"/>
    <property type="match status" value="1"/>
</dbReference>
<feature type="region of interest" description="Disordered" evidence="6">
    <location>
        <begin position="364"/>
        <end position="400"/>
    </location>
</feature>
<dbReference type="InterPro" id="IPR017441">
    <property type="entry name" value="Protein_kinase_ATP_BS"/>
</dbReference>
<dbReference type="EMBL" id="BAAAHH010000025">
    <property type="protein sequence ID" value="GAA0960935.1"/>
    <property type="molecule type" value="Genomic_DNA"/>
</dbReference>
<dbReference type="Pfam" id="PF00069">
    <property type="entry name" value="Pkinase"/>
    <property type="match status" value="1"/>
</dbReference>
<evidence type="ECO:0000256" key="3">
    <source>
        <dbReference type="ARBA" id="ARBA00022777"/>
    </source>
</evidence>
<feature type="domain" description="Protein kinase" evidence="7">
    <location>
        <begin position="16"/>
        <end position="273"/>
    </location>
</feature>
<dbReference type="Gene3D" id="3.30.200.20">
    <property type="entry name" value="Phosphorylase Kinase, domain 1"/>
    <property type="match status" value="1"/>
</dbReference>
<feature type="binding site" evidence="5">
    <location>
        <position position="44"/>
    </location>
    <ligand>
        <name>ATP</name>
        <dbReference type="ChEBI" id="CHEBI:30616"/>
    </ligand>
</feature>
<dbReference type="PANTHER" id="PTHR43289:SF34">
    <property type="entry name" value="SERINE_THREONINE-PROTEIN KINASE YBDM-RELATED"/>
    <property type="match status" value="1"/>
</dbReference>
<reference evidence="10" key="1">
    <citation type="journal article" date="2019" name="Int. J. Syst. Evol. Microbiol.">
        <title>The Global Catalogue of Microorganisms (GCM) 10K type strain sequencing project: providing services to taxonomists for standard genome sequencing and annotation.</title>
        <authorList>
            <consortium name="The Broad Institute Genomics Platform"/>
            <consortium name="The Broad Institute Genome Sequencing Center for Infectious Disease"/>
            <person name="Wu L."/>
            <person name="Ma J."/>
        </authorList>
    </citation>
    <scope>NUCLEOTIDE SEQUENCE [LARGE SCALE GENOMIC DNA]</scope>
    <source>
        <strain evidence="10">JCM 10696</strain>
    </source>
</reference>
<dbReference type="SUPFAM" id="SSF69848">
    <property type="entry name" value="LCCL domain"/>
    <property type="match status" value="1"/>
</dbReference>
<dbReference type="PROSITE" id="PS00107">
    <property type="entry name" value="PROTEIN_KINASE_ATP"/>
    <property type="match status" value="1"/>
</dbReference>
<dbReference type="InterPro" id="IPR011009">
    <property type="entry name" value="Kinase-like_dom_sf"/>
</dbReference>
<comment type="caution">
    <text evidence="9">The sequence shown here is derived from an EMBL/GenBank/DDBJ whole genome shotgun (WGS) entry which is preliminary data.</text>
</comment>
<dbReference type="PANTHER" id="PTHR43289">
    <property type="entry name" value="MITOGEN-ACTIVATED PROTEIN KINASE KINASE KINASE 20-RELATED"/>
    <property type="match status" value="1"/>
</dbReference>
<evidence type="ECO:0000256" key="1">
    <source>
        <dbReference type="ARBA" id="ARBA00022679"/>
    </source>
</evidence>
<evidence type="ECO:0000313" key="9">
    <source>
        <dbReference type="EMBL" id="GAA0960935.1"/>
    </source>
</evidence>
<dbReference type="InterPro" id="IPR004043">
    <property type="entry name" value="LCCL"/>
</dbReference>
<dbReference type="SMART" id="SM00220">
    <property type="entry name" value="S_TKc"/>
    <property type="match status" value="1"/>
</dbReference>
<dbReference type="CDD" id="cd14014">
    <property type="entry name" value="STKc_PknB_like"/>
    <property type="match status" value="1"/>
</dbReference>
<dbReference type="RefSeq" id="WP_344243656.1">
    <property type="nucleotide sequence ID" value="NZ_BAAAHH010000025.1"/>
</dbReference>
<sequence>MAEPLGDDDPVEIGRYRLVGRLGRGGMGTVYLGEGADGRRVAVKVINAELAGQTQFRDRFRREVETAKRVRRYCTAPVVDAGLDHSPWFIVTEYIAGPTLQEAVESGGALHGGDLEGLALGVATALAAIHDAGLVHRDLKPSNVLLSPVGPRVIDFGIARALDGADGMTRTGQLIGTPAYLAPELVTGGRLSPAADVFSWGCVVAYAGTGRAPFHGSTLPEILHRVAYDAPRLDGLDPELLPLVEASLAKDPAVRPSVADLLEGLTGRRMTDIASLPAATVAPRPQPGPQGFPSQPGAFPPGFPPPGSAPEPASRQPPPSPLPPTDPQGHWPGRPTTARKGRRGPVIAAIGVVLLAAAGITAYQLTRDPGGGGGTGTDGSGDGSAETATPADWSSDSDTYANTLGPRFTLSCPSGGTAGTVWGTDVYTSDSSVCTAAVHAGLITLAEGGRVRVEIKAGQDAYQGSTRNGVTSQSYGSWGGSFSFLR</sequence>
<feature type="compositionally biased region" description="Pro residues" evidence="6">
    <location>
        <begin position="298"/>
        <end position="326"/>
    </location>
</feature>
<dbReference type="PROSITE" id="PS00108">
    <property type="entry name" value="PROTEIN_KINASE_ST"/>
    <property type="match status" value="1"/>
</dbReference>
<keyword evidence="4 5" id="KW-0067">ATP-binding</keyword>
<evidence type="ECO:0000259" key="7">
    <source>
        <dbReference type="PROSITE" id="PS50011"/>
    </source>
</evidence>
<keyword evidence="2 5" id="KW-0547">Nucleotide-binding</keyword>
<evidence type="ECO:0000313" key="10">
    <source>
        <dbReference type="Proteomes" id="UP001500665"/>
    </source>
</evidence>
<evidence type="ECO:0000259" key="8">
    <source>
        <dbReference type="PROSITE" id="PS50820"/>
    </source>
</evidence>
<dbReference type="Pfam" id="PF03815">
    <property type="entry name" value="LCCL"/>
    <property type="match status" value="1"/>
</dbReference>
<evidence type="ECO:0000256" key="4">
    <source>
        <dbReference type="ARBA" id="ARBA00022840"/>
    </source>
</evidence>
<dbReference type="PROSITE" id="PS50011">
    <property type="entry name" value="PROTEIN_KINASE_DOM"/>
    <property type="match status" value="1"/>
</dbReference>
<name>A0ABP4C7L6_9ACTN</name>
<gene>
    <name evidence="9" type="ORF">GCM10009550_52790</name>
</gene>
<dbReference type="SMART" id="SM00603">
    <property type="entry name" value="LCCL"/>
    <property type="match status" value="1"/>
</dbReference>
<evidence type="ECO:0000256" key="6">
    <source>
        <dbReference type="SAM" id="MobiDB-lite"/>
    </source>
</evidence>
<proteinExistence type="predicted"/>
<accession>A0ABP4C7L6</accession>